<dbReference type="EMBL" id="JAYKXP010000031">
    <property type="protein sequence ID" value="KAK7041857.1"/>
    <property type="molecule type" value="Genomic_DNA"/>
</dbReference>
<dbReference type="Pfam" id="PF18759">
    <property type="entry name" value="Plavaka"/>
    <property type="match status" value="1"/>
</dbReference>
<dbReference type="InterPro" id="IPR041078">
    <property type="entry name" value="Plavaka"/>
</dbReference>
<name>A0AAW0CPF8_9AGAR</name>
<evidence type="ECO:0000313" key="2">
    <source>
        <dbReference type="EMBL" id="KAK7041857.1"/>
    </source>
</evidence>
<gene>
    <name evidence="2" type="ORF">VNI00_008814</name>
</gene>
<accession>A0AAW0CPF8</accession>
<feature type="compositionally biased region" description="Polar residues" evidence="1">
    <location>
        <begin position="24"/>
        <end position="33"/>
    </location>
</feature>
<protein>
    <submittedName>
        <fullName evidence="2">Uncharacterized protein</fullName>
    </submittedName>
</protein>
<proteinExistence type="predicted"/>
<feature type="region of interest" description="Disordered" evidence="1">
    <location>
        <begin position="629"/>
        <end position="667"/>
    </location>
</feature>
<feature type="compositionally biased region" description="Acidic residues" evidence="1">
    <location>
        <begin position="1046"/>
        <end position="1062"/>
    </location>
</feature>
<feature type="region of interest" description="Disordered" evidence="1">
    <location>
        <begin position="1046"/>
        <end position="1126"/>
    </location>
</feature>
<feature type="compositionally biased region" description="Polar residues" evidence="1">
    <location>
        <begin position="1"/>
        <end position="13"/>
    </location>
</feature>
<organism evidence="2 3">
    <name type="scientific">Paramarasmius palmivorus</name>
    <dbReference type="NCBI Taxonomy" id="297713"/>
    <lineage>
        <taxon>Eukaryota</taxon>
        <taxon>Fungi</taxon>
        <taxon>Dikarya</taxon>
        <taxon>Basidiomycota</taxon>
        <taxon>Agaricomycotina</taxon>
        <taxon>Agaricomycetes</taxon>
        <taxon>Agaricomycetidae</taxon>
        <taxon>Agaricales</taxon>
        <taxon>Marasmiineae</taxon>
        <taxon>Marasmiaceae</taxon>
        <taxon>Paramarasmius</taxon>
    </lineage>
</organism>
<keyword evidence="3" id="KW-1185">Reference proteome</keyword>
<sequence>MATFSQQHISNTLPHDDDDDHHASSVSDNQSDIPATIPIFRTDPNSAGLFRIHRYYHPSYDPEANATLLSSCDIPELDQTLSSERSPTSVWGKQKEVTEESSQPSSSMPDVYGPLGNASKFLLFNWHYSDNGNDSNKSLDDLVHNVLLHPDFNLDDLRDFSAKRDSQRMDRYQATLNSDSATPNGPWEMFDGWKEGSFGIPIPRARHKYPSEQDAFKLDVPFFYRPPSEIIKADLLQPHARSFHWKPYKLFWKRDDSTPVQRVYGEGFTSDRALEIEEEVMGRLSNEQRKLLEEGKLEIAIILIMLYSDSTLLANFGTASLWPFYMTYANWIKYDRLKPASMSMNHVFYFPGVPDSIQDLYWSCFKHLATQTELRHCKVELIHGILHHVFSDPKFMDAYIHGTMHSFVDGKTRLSFYRFHCYSTDYVEKVMIITIKFLAKYLCGLCLTTTPQVYQLGMKNDMKRRVNKPREESDAHRWNVEAAREQIYEHGAAVDGSTVQGILGEGSYVPIRNAFSALFGDYGLDVFKMNAPDSLHDFWGKLRDVLTHHIRLLDTIESSNINILNKRFRQMPTFGTDTIRRFRNNVADMKGLAGRDFEDILQHTDSTLASFDTSTRELGDLLRRYTKAVDSYQTQETKRESVARAKRSEAKGKGSSTSGRQPKKFNNSTYKTHALGHHPQAIRYWGTTDGTSASAGEREHKRSKDIYSNTNKNDHEKQIGNKIMRKVQLKRASAYQNDDGIRHDDYEEMPEIDPEQHHQISKSQKRPVEIYSFSRSNKNDPALLDFTRKLKTHILCRLRELDPTTPLSNTQLLDLYIADGRLYEHQTLRVFYTTYDLRRMKDTVSVRTHADIMVLSKGKGHPYHYGRVVGIYHTNVVDHAASKGSQRPKRLELLWIRWYRLDVSYQYGWRAKRLPRVEFYPPDDPDAFSFIAPADVIRSVHLMPAYMHGQTSDCLPEDSVARIMEVFVGKHVGTPRRYTVEEKDWRYYHVNMFVDRDIFMRFRGGGIGHTSTLSITSQLEAEATINDEPVPVYNEDGNIVLEDVEMGEEHDREEEEEEEDGNVIDGSLLHDEFRKKIHHIDMESDDDDRDESEDEGEDGDGDVSEEELDLTDDEEQVDDDDDDGDI</sequence>
<feature type="compositionally biased region" description="Polar residues" evidence="1">
    <location>
        <begin position="80"/>
        <end position="91"/>
    </location>
</feature>
<feature type="compositionally biased region" description="Polar residues" evidence="1">
    <location>
        <begin position="654"/>
        <end position="667"/>
    </location>
</feature>
<dbReference type="Proteomes" id="UP001383192">
    <property type="component" value="Unassembled WGS sequence"/>
</dbReference>
<feature type="region of interest" description="Disordered" evidence="1">
    <location>
        <begin position="1"/>
        <end position="39"/>
    </location>
</feature>
<feature type="compositionally biased region" description="Acidic residues" evidence="1">
    <location>
        <begin position="1083"/>
        <end position="1126"/>
    </location>
</feature>
<feature type="compositionally biased region" description="Basic and acidic residues" evidence="1">
    <location>
        <begin position="636"/>
        <end position="652"/>
    </location>
</feature>
<evidence type="ECO:0000256" key="1">
    <source>
        <dbReference type="SAM" id="MobiDB-lite"/>
    </source>
</evidence>
<dbReference type="AlphaFoldDB" id="A0AAW0CPF8"/>
<reference evidence="2 3" key="1">
    <citation type="submission" date="2024-01" db="EMBL/GenBank/DDBJ databases">
        <title>A draft genome for a cacao thread blight-causing isolate of Paramarasmius palmivorus.</title>
        <authorList>
            <person name="Baruah I.K."/>
            <person name="Bukari Y."/>
            <person name="Amoako-Attah I."/>
            <person name="Meinhardt L.W."/>
            <person name="Bailey B.A."/>
            <person name="Cohen S.P."/>
        </authorList>
    </citation>
    <scope>NUCLEOTIDE SEQUENCE [LARGE SCALE GENOMIC DNA]</scope>
    <source>
        <strain evidence="2 3">GH-12</strain>
    </source>
</reference>
<feature type="region of interest" description="Disordered" evidence="1">
    <location>
        <begin position="80"/>
        <end position="110"/>
    </location>
</feature>
<feature type="compositionally biased region" description="Basic and acidic residues" evidence="1">
    <location>
        <begin position="1068"/>
        <end position="1082"/>
    </location>
</feature>
<comment type="caution">
    <text evidence="2">The sequence shown here is derived from an EMBL/GenBank/DDBJ whole genome shotgun (WGS) entry which is preliminary data.</text>
</comment>
<evidence type="ECO:0000313" key="3">
    <source>
        <dbReference type="Proteomes" id="UP001383192"/>
    </source>
</evidence>